<dbReference type="PANTHER" id="PTHR43075">
    <property type="entry name" value="FORMATE LYASE ACTIVATING ENZYME, PUTATIVE (AFU_ORTHOLOGUE AFUA_2G15630)-RELATED"/>
    <property type="match status" value="1"/>
</dbReference>
<proteinExistence type="predicted"/>
<name>X0SWR4_9ZZZZ</name>
<dbReference type="AlphaFoldDB" id="X0SWR4"/>
<gene>
    <name evidence="1" type="ORF">S01H1_07185</name>
</gene>
<evidence type="ECO:0000313" key="1">
    <source>
        <dbReference type="EMBL" id="GAF85429.1"/>
    </source>
</evidence>
<protein>
    <recommendedName>
        <fullName evidence="2">Radical SAM core domain-containing protein</fullName>
    </recommendedName>
</protein>
<evidence type="ECO:0008006" key="2">
    <source>
        <dbReference type="Google" id="ProtNLM"/>
    </source>
</evidence>
<sequence>MVDNEELARMMLSLQSSGCHNVNLVSPTHVVPYILEALEIAASKGLYLPIVYNSGGYDSVETLKLLDGVVDIYMPDMKYSDEKTAERFSGVKNYPEVNRAAVKEMHRQVGDLRIDEQGVAQRGLLVRHLVLPNGLAGTEAVVRFLAQEVSTNTYLNVMAQYHPCYQAFDIPQLARPVSREEFNETVDLARQQGLHRLDKQQIASPLKLIFG</sequence>
<organism evidence="1">
    <name type="scientific">marine sediment metagenome</name>
    <dbReference type="NCBI Taxonomy" id="412755"/>
    <lineage>
        <taxon>unclassified sequences</taxon>
        <taxon>metagenomes</taxon>
        <taxon>ecological metagenomes</taxon>
    </lineage>
</organism>
<comment type="caution">
    <text evidence="1">The sequence shown here is derived from an EMBL/GenBank/DDBJ whole genome shotgun (WGS) entry which is preliminary data.</text>
</comment>
<dbReference type="Gene3D" id="3.20.20.70">
    <property type="entry name" value="Aldolase class I"/>
    <property type="match status" value="1"/>
</dbReference>
<dbReference type="InterPro" id="IPR040085">
    <property type="entry name" value="MJ0674-like"/>
</dbReference>
<dbReference type="PANTHER" id="PTHR43075:SF1">
    <property type="entry name" value="FORMATE LYASE ACTIVATING ENZYME, PUTATIVE (AFU_ORTHOLOGUE AFUA_2G15630)-RELATED"/>
    <property type="match status" value="1"/>
</dbReference>
<dbReference type="EMBL" id="BARS01003706">
    <property type="protein sequence ID" value="GAF85429.1"/>
    <property type="molecule type" value="Genomic_DNA"/>
</dbReference>
<accession>X0SWR4</accession>
<reference evidence="1" key="1">
    <citation type="journal article" date="2014" name="Front. Microbiol.">
        <title>High frequency of phylogenetically diverse reductive dehalogenase-homologous genes in deep subseafloor sedimentary metagenomes.</title>
        <authorList>
            <person name="Kawai M."/>
            <person name="Futagami T."/>
            <person name="Toyoda A."/>
            <person name="Takaki Y."/>
            <person name="Nishi S."/>
            <person name="Hori S."/>
            <person name="Arai W."/>
            <person name="Tsubouchi T."/>
            <person name="Morono Y."/>
            <person name="Uchiyama I."/>
            <person name="Ito T."/>
            <person name="Fujiyama A."/>
            <person name="Inagaki F."/>
            <person name="Takami H."/>
        </authorList>
    </citation>
    <scope>NUCLEOTIDE SEQUENCE</scope>
    <source>
        <strain evidence="1">Expedition CK06-06</strain>
    </source>
</reference>
<dbReference type="InterPro" id="IPR013785">
    <property type="entry name" value="Aldolase_TIM"/>
</dbReference>